<proteinExistence type="predicted"/>
<dbReference type="EMBL" id="CP018153">
    <property type="protein sequence ID" value="APG61151.1"/>
    <property type="molecule type" value="Genomic_DNA"/>
</dbReference>
<dbReference type="OrthoDB" id="820612at2"/>
<dbReference type="Proteomes" id="UP000182510">
    <property type="component" value="Chromosome"/>
</dbReference>
<sequence length="310" mass="33522">MKNIKIFLVAFLAVLSVGCENEDKIALQVQNLETGAFLRTIEVVSGGYDFLNLDTAEFSVIVEESDAQDGEELESMDVYVAYRDGNGDDDVSEVFVKSISASEFTTGENGLPRYNLKVTAQESLSALGVDEADLVPGDQFRFRLAVNLTNGATYTAQNSGGNLSGLFFSSPFRYNVTVGCPLEDDQFTGQYKVTLVEGFDQPFGDFTSAEFTANVSASTSTKRQVDIAWLSNYGFGVTLQFEFVCTEVSVIRNSTGIGCGGSIAFGQGAVAATPFDIDDDSSFTLKFQDFVDDGGCGVSPYNVELKFEKQ</sequence>
<reference evidence="1 2" key="1">
    <citation type="submission" date="2016-11" db="EMBL/GenBank/DDBJ databases">
        <title>Gramella sp. LPB0144 isolated from marine environment.</title>
        <authorList>
            <person name="Kim E."/>
            <person name="Yi H."/>
        </authorList>
    </citation>
    <scope>NUCLEOTIDE SEQUENCE [LARGE SCALE GENOMIC DNA]</scope>
    <source>
        <strain evidence="1 2">LPB0144</strain>
    </source>
</reference>
<evidence type="ECO:0000313" key="2">
    <source>
        <dbReference type="Proteomes" id="UP000182510"/>
    </source>
</evidence>
<dbReference type="PROSITE" id="PS51257">
    <property type="entry name" value="PROKAR_LIPOPROTEIN"/>
    <property type="match status" value="1"/>
</dbReference>
<dbReference type="STRING" id="1913577.LPB144_12395"/>
<organism evidence="1 2">
    <name type="scientific">Christiangramia salexigens</name>
    <dbReference type="NCBI Taxonomy" id="1913577"/>
    <lineage>
        <taxon>Bacteria</taxon>
        <taxon>Pseudomonadati</taxon>
        <taxon>Bacteroidota</taxon>
        <taxon>Flavobacteriia</taxon>
        <taxon>Flavobacteriales</taxon>
        <taxon>Flavobacteriaceae</taxon>
        <taxon>Christiangramia</taxon>
    </lineage>
</organism>
<keyword evidence="2" id="KW-1185">Reference proteome</keyword>
<dbReference type="RefSeq" id="WP_072553843.1">
    <property type="nucleotide sequence ID" value="NZ_CP018153.1"/>
</dbReference>
<dbReference type="AlphaFoldDB" id="A0A1L3J7R7"/>
<accession>A0A1L3J7R7</accession>
<gene>
    <name evidence="1" type="ORF">LPB144_12395</name>
</gene>
<protein>
    <submittedName>
        <fullName evidence="1">Uncharacterized protein</fullName>
    </submittedName>
</protein>
<evidence type="ECO:0000313" key="1">
    <source>
        <dbReference type="EMBL" id="APG61151.1"/>
    </source>
</evidence>
<dbReference type="KEGG" id="grl:LPB144_12395"/>
<name>A0A1L3J7R7_9FLAO</name>